<feature type="transmembrane region" description="Helical" evidence="1">
    <location>
        <begin position="33"/>
        <end position="57"/>
    </location>
</feature>
<proteinExistence type="predicted"/>
<dbReference type="EMBL" id="CCNE01000006">
    <property type="protein sequence ID" value="CDX52056.1"/>
    <property type="molecule type" value="Genomic_DNA"/>
</dbReference>
<feature type="transmembrane region" description="Helical" evidence="1">
    <location>
        <begin position="63"/>
        <end position="81"/>
    </location>
</feature>
<gene>
    <name evidence="2" type="ORF">MPL3365_140192</name>
</gene>
<reference evidence="2 3" key="1">
    <citation type="submission" date="2014-08" db="EMBL/GenBank/DDBJ databases">
        <authorList>
            <person name="Moulin Lionel"/>
        </authorList>
    </citation>
    <scope>NUCLEOTIDE SEQUENCE [LARGE SCALE GENOMIC DNA]</scope>
</reference>
<accession>A0A090FXL7</accession>
<name>A0A090FXL7_MESPL</name>
<sequence length="87" mass="9511">MRRARTEGLFGLPWSIFRPCSGHLERKQRRQGIAGLTACSALFSRVLAHVASLSITYGPLSTVIAFMICLWLSTTLVLVGAPRPQLG</sequence>
<keyword evidence="1" id="KW-0472">Membrane</keyword>
<evidence type="ECO:0000313" key="3">
    <source>
        <dbReference type="Proteomes" id="UP000046122"/>
    </source>
</evidence>
<keyword evidence="1" id="KW-1133">Transmembrane helix</keyword>
<keyword evidence="1" id="KW-0812">Transmembrane</keyword>
<protein>
    <submittedName>
        <fullName evidence="2">Uncharacterized protein</fullName>
    </submittedName>
</protein>
<dbReference type="AlphaFoldDB" id="A0A090FXL7"/>
<evidence type="ECO:0000256" key="1">
    <source>
        <dbReference type="SAM" id="Phobius"/>
    </source>
</evidence>
<evidence type="ECO:0000313" key="2">
    <source>
        <dbReference type="EMBL" id="CDX52056.1"/>
    </source>
</evidence>
<organism evidence="2 3">
    <name type="scientific">Mesorhizobium plurifarium</name>
    <dbReference type="NCBI Taxonomy" id="69974"/>
    <lineage>
        <taxon>Bacteria</taxon>
        <taxon>Pseudomonadati</taxon>
        <taxon>Pseudomonadota</taxon>
        <taxon>Alphaproteobacteria</taxon>
        <taxon>Hyphomicrobiales</taxon>
        <taxon>Phyllobacteriaceae</taxon>
        <taxon>Mesorhizobium</taxon>
    </lineage>
</organism>
<dbReference type="Proteomes" id="UP000046122">
    <property type="component" value="Unassembled WGS sequence"/>
</dbReference>